<dbReference type="EMBL" id="DS547107">
    <property type="protein sequence ID" value="EDR06871.1"/>
    <property type="molecule type" value="Genomic_DNA"/>
</dbReference>
<reference evidence="1 2" key="1">
    <citation type="journal article" date="2008" name="Nature">
        <title>The genome of Laccaria bicolor provides insights into mycorrhizal symbiosis.</title>
        <authorList>
            <person name="Martin F."/>
            <person name="Aerts A."/>
            <person name="Ahren D."/>
            <person name="Brun A."/>
            <person name="Danchin E.G.J."/>
            <person name="Duchaussoy F."/>
            <person name="Gibon J."/>
            <person name="Kohler A."/>
            <person name="Lindquist E."/>
            <person name="Pereda V."/>
            <person name="Salamov A."/>
            <person name="Shapiro H.J."/>
            <person name="Wuyts J."/>
            <person name="Blaudez D."/>
            <person name="Buee M."/>
            <person name="Brokstein P."/>
            <person name="Canbaeck B."/>
            <person name="Cohen D."/>
            <person name="Courty P.E."/>
            <person name="Coutinho P.M."/>
            <person name="Delaruelle C."/>
            <person name="Detter J.C."/>
            <person name="Deveau A."/>
            <person name="DiFazio S."/>
            <person name="Duplessis S."/>
            <person name="Fraissinet-Tachet L."/>
            <person name="Lucic E."/>
            <person name="Frey-Klett P."/>
            <person name="Fourrey C."/>
            <person name="Feussner I."/>
            <person name="Gay G."/>
            <person name="Grimwood J."/>
            <person name="Hoegger P.J."/>
            <person name="Jain P."/>
            <person name="Kilaru S."/>
            <person name="Labbe J."/>
            <person name="Lin Y.C."/>
            <person name="Legue V."/>
            <person name="Le Tacon F."/>
            <person name="Marmeisse R."/>
            <person name="Melayah D."/>
            <person name="Montanini B."/>
            <person name="Muratet M."/>
            <person name="Nehls U."/>
            <person name="Niculita-Hirzel H."/>
            <person name="Oudot-Le Secq M.P."/>
            <person name="Peter M."/>
            <person name="Quesneville H."/>
            <person name="Rajashekar B."/>
            <person name="Reich M."/>
            <person name="Rouhier N."/>
            <person name="Schmutz J."/>
            <person name="Yin T."/>
            <person name="Chalot M."/>
            <person name="Henrissat B."/>
            <person name="Kuees U."/>
            <person name="Lucas S."/>
            <person name="Van de Peer Y."/>
            <person name="Podila G.K."/>
            <person name="Polle A."/>
            <person name="Pukkila P.J."/>
            <person name="Richardson P.M."/>
            <person name="Rouze P."/>
            <person name="Sanders I.R."/>
            <person name="Stajich J.E."/>
            <person name="Tunlid A."/>
            <person name="Tuskan G."/>
            <person name="Grigoriev I.V."/>
        </authorList>
    </citation>
    <scope>NUCLEOTIDE SEQUENCE [LARGE SCALE GENOMIC DNA]</scope>
    <source>
        <strain evidence="2">S238N-H82 / ATCC MYA-4686</strain>
    </source>
</reference>
<sequence>MTSAKATFTKVDVPPLWRTSIHILNVVQDLERRREGGVHRQWSTMTAAANVRA</sequence>
<protein>
    <submittedName>
        <fullName evidence="1">Predicted protein</fullName>
    </submittedName>
</protein>
<dbReference type="GeneID" id="6078239"/>
<dbReference type="AlphaFoldDB" id="B0DFI7"/>
<dbReference type="InParanoid" id="B0DFI7"/>
<proteinExistence type="predicted"/>
<accession>B0DFI7</accession>
<dbReference type="RefSeq" id="XP_001882718.1">
    <property type="nucleotide sequence ID" value="XM_001882683.1"/>
</dbReference>
<keyword evidence="2" id="KW-1185">Reference proteome</keyword>
<evidence type="ECO:0000313" key="2">
    <source>
        <dbReference type="Proteomes" id="UP000001194"/>
    </source>
</evidence>
<evidence type="ECO:0000313" key="1">
    <source>
        <dbReference type="EMBL" id="EDR06871.1"/>
    </source>
</evidence>
<name>B0DFI7_LACBS</name>
<dbReference type="HOGENOM" id="CLU_3069085_0_0_1"/>
<gene>
    <name evidence="1" type="ORF">LACBIDRAFT_299830</name>
</gene>
<dbReference type="Proteomes" id="UP000001194">
    <property type="component" value="Unassembled WGS sequence"/>
</dbReference>
<dbReference type="KEGG" id="lbc:LACBIDRAFT_299830"/>
<organism evidence="2">
    <name type="scientific">Laccaria bicolor (strain S238N-H82 / ATCC MYA-4686)</name>
    <name type="common">Bicoloured deceiver</name>
    <name type="synonym">Laccaria laccata var. bicolor</name>
    <dbReference type="NCBI Taxonomy" id="486041"/>
    <lineage>
        <taxon>Eukaryota</taxon>
        <taxon>Fungi</taxon>
        <taxon>Dikarya</taxon>
        <taxon>Basidiomycota</taxon>
        <taxon>Agaricomycotina</taxon>
        <taxon>Agaricomycetes</taxon>
        <taxon>Agaricomycetidae</taxon>
        <taxon>Agaricales</taxon>
        <taxon>Agaricineae</taxon>
        <taxon>Hydnangiaceae</taxon>
        <taxon>Laccaria</taxon>
    </lineage>
</organism>